<protein>
    <recommendedName>
        <fullName evidence="2">Alpha/beta hydrolase fold-3 domain-containing protein</fullName>
    </recommendedName>
</protein>
<dbReference type="InterPro" id="IPR013094">
    <property type="entry name" value="AB_hydrolase_3"/>
</dbReference>
<proteinExistence type="predicted"/>
<organism evidence="3 4">
    <name type="scientific">Lepidopterella palustris CBS 459.81</name>
    <dbReference type="NCBI Taxonomy" id="1314670"/>
    <lineage>
        <taxon>Eukaryota</taxon>
        <taxon>Fungi</taxon>
        <taxon>Dikarya</taxon>
        <taxon>Ascomycota</taxon>
        <taxon>Pezizomycotina</taxon>
        <taxon>Dothideomycetes</taxon>
        <taxon>Pleosporomycetidae</taxon>
        <taxon>Mytilinidiales</taxon>
        <taxon>Argynnaceae</taxon>
        <taxon>Lepidopterella</taxon>
    </lineage>
</organism>
<dbReference type="InterPro" id="IPR029058">
    <property type="entry name" value="AB_hydrolase_fold"/>
</dbReference>
<dbReference type="InterPro" id="IPR050300">
    <property type="entry name" value="GDXG_lipolytic_enzyme"/>
</dbReference>
<dbReference type="PANTHER" id="PTHR48081">
    <property type="entry name" value="AB HYDROLASE SUPERFAMILY PROTEIN C4A8.06C"/>
    <property type="match status" value="1"/>
</dbReference>
<evidence type="ECO:0000313" key="4">
    <source>
        <dbReference type="Proteomes" id="UP000250266"/>
    </source>
</evidence>
<dbReference type="Proteomes" id="UP000250266">
    <property type="component" value="Unassembled WGS sequence"/>
</dbReference>
<keyword evidence="4" id="KW-1185">Reference proteome</keyword>
<accession>A0A8E2E3E7</accession>
<dbReference type="AlphaFoldDB" id="A0A8E2E3E7"/>
<dbReference type="OrthoDB" id="408631at2759"/>
<dbReference type="EMBL" id="KV745199">
    <property type="protein sequence ID" value="OCK76568.1"/>
    <property type="molecule type" value="Genomic_DNA"/>
</dbReference>
<sequence length="357" mass="38521">MAALKGNPEWLALASADPEFAEAISKAGGPPPAHTANVPALRAIMEKRDANRRAVLASQGLNDSAGIMEHDISIPMRDGAFIRARVFVPEAADAGGRNEKERPLVVMLHGGGFCLGNWESEETNCRLFVREYGCVCVSVDYRLAPEHPFPTPVNDGWDAVKWCAANAPSLPANPSAGFIVGGTSAGGNMSAVIGILARDSCLSPPITGLLLMIPPVMDHRAIPKKYSSQVASYTQNRDAPMLNHQLIELFTDAYAPDLHSQLYNLFAPLHPDAAEPKDPDFTGLPPTHFQICGMDPLRDEALVYEACLKQVGVKTKKIVYPGVPHGFSEFMPQLEVSKNYVKDTVAGLGWLLEQAGK</sequence>
<dbReference type="SUPFAM" id="SSF53474">
    <property type="entry name" value="alpha/beta-Hydrolases"/>
    <property type="match status" value="1"/>
</dbReference>
<gene>
    <name evidence="3" type="ORF">K432DRAFT_335465</name>
</gene>
<dbReference type="PANTHER" id="PTHR48081:SF8">
    <property type="entry name" value="ALPHA_BETA HYDROLASE FOLD-3 DOMAIN-CONTAINING PROTEIN-RELATED"/>
    <property type="match status" value="1"/>
</dbReference>
<feature type="domain" description="Alpha/beta hydrolase fold-3" evidence="2">
    <location>
        <begin position="105"/>
        <end position="327"/>
    </location>
</feature>
<dbReference type="Gene3D" id="3.40.50.1820">
    <property type="entry name" value="alpha/beta hydrolase"/>
    <property type="match status" value="1"/>
</dbReference>
<evidence type="ECO:0000313" key="3">
    <source>
        <dbReference type="EMBL" id="OCK76568.1"/>
    </source>
</evidence>
<keyword evidence="1" id="KW-0378">Hydrolase</keyword>
<name>A0A8E2E3E7_9PEZI</name>
<dbReference type="GO" id="GO:0016787">
    <property type="term" value="F:hydrolase activity"/>
    <property type="evidence" value="ECO:0007669"/>
    <property type="project" value="UniProtKB-KW"/>
</dbReference>
<evidence type="ECO:0000259" key="2">
    <source>
        <dbReference type="Pfam" id="PF07859"/>
    </source>
</evidence>
<evidence type="ECO:0000256" key="1">
    <source>
        <dbReference type="ARBA" id="ARBA00022801"/>
    </source>
</evidence>
<dbReference type="Pfam" id="PF07859">
    <property type="entry name" value="Abhydrolase_3"/>
    <property type="match status" value="1"/>
</dbReference>
<reference evidence="3 4" key="1">
    <citation type="journal article" date="2016" name="Nat. Commun.">
        <title>Ectomycorrhizal ecology is imprinted in the genome of the dominant symbiotic fungus Cenococcum geophilum.</title>
        <authorList>
            <consortium name="DOE Joint Genome Institute"/>
            <person name="Peter M."/>
            <person name="Kohler A."/>
            <person name="Ohm R.A."/>
            <person name="Kuo A."/>
            <person name="Krutzmann J."/>
            <person name="Morin E."/>
            <person name="Arend M."/>
            <person name="Barry K.W."/>
            <person name="Binder M."/>
            <person name="Choi C."/>
            <person name="Clum A."/>
            <person name="Copeland A."/>
            <person name="Grisel N."/>
            <person name="Haridas S."/>
            <person name="Kipfer T."/>
            <person name="LaButti K."/>
            <person name="Lindquist E."/>
            <person name="Lipzen A."/>
            <person name="Maire R."/>
            <person name="Meier B."/>
            <person name="Mihaltcheva S."/>
            <person name="Molinier V."/>
            <person name="Murat C."/>
            <person name="Poggeler S."/>
            <person name="Quandt C.A."/>
            <person name="Sperisen C."/>
            <person name="Tritt A."/>
            <person name="Tisserant E."/>
            <person name="Crous P.W."/>
            <person name="Henrissat B."/>
            <person name="Nehls U."/>
            <person name="Egli S."/>
            <person name="Spatafora J.W."/>
            <person name="Grigoriev I.V."/>
            <person name="Martin F.M."/>
        </authorList>
    </citation>
    <scope>NUCLEOTIDE SEQUENCE [LARGE SCALE GENOMIC DNA]</scope>
    <source>
        <strain evidence="3 4">CBS 459.81</strain>
    </source>
</reference>